<evidence type="ECO:0000313" key="10">
    <source>
        <dbReference type="EMBL" id="CAG7864645.1"/>
    </source>
</evidence>
<dbReference type="Gramene" id="A09p51120.2_BraZ1">
    <property type="protein sequence ID" value="A09p51120.2_BraZ1.CDS"/>
    <property type="gene ID" value="A09g51120.2_BraZ1"/>
</dbReference>
<evidence type="ECO:0000313" key="11">
    <source>
        <dbReference type="EMBL" id="VDC61835.1"/>
    </source>
</evidence>
<gene>
    <name evidence="11" type="ORF">BRAA09T39446Z</name>
    <name evidence="10" type="ORF">BRAPAZ1V2_A09P51120.2</name>
</gene>
<feature type="domain" description="AP2/ERF" evidence="9">
    <location>
        <begin position="161"/>
        <end position="218"/>
    </location>
</feature>
<dbReference type="AlphaFoldDB" id="A0A3P5YGA1"/>
<dbReference type="PANTHER" id="PTHR31194:SF70">
    <property type="entry name" value="ETHYLENE-RESPONSIVE TRANSCRIPTION FACTOR ERF116"/>
    <property type="match status" value="1"/>
</dbReference>
<evidence type="ECO:0000256" key="1">
    <source>
        <dbReference type="ARBA" id="ARBA00004123"/>
    </source>
</evidence>
<dbReference type="GO" id="GO:0003677">
    <property type="term" value="F:DNA binding"/>
    <property type="evidence" value="ECO:0007669"/>
    <property type="project" value="UniProtKB-KW"/>
</dbReference>
<keyword evidence="3" id="KW-0805">Transcription regulation</keyword>
<proteinExistence type="inferred from homology"/>
<protein>
    <recommendedName>
        <fullName evidence="9">AP2/ERF domain-containing protein</fullName>
    </recommendedName>
</protein>
<evidence type="ECO:0000259" key="9">
    <source>
        <dbReference type="PROSITE" id="PS51032"/>
    </source>
</evidence>
<dbReference type="GO" id="GO:0003700">
    <property type="term" value="F:DNA-binding transcription factor activity"/>
    <property type="evidence" value="ECO:0007669"/>
    <property type="project" value="InterPro"/>
</dbReference>
<evidence type="ECO:0000256" key="2">
    <source>
        <dbReference type="ARBA" id="ARBA00022745"/>
    </source>
</evidence>
<dbReference type="InterPro" id="IPR050913">
    <property type="entry name" value="AP2/ERF_ERF"/>
</dbReference>
<evidence type="ECO:0000256" key="7">
    <source>
        <dbReference type="ARBA" id="ARBA00023242"/>
    </source>
</evidence>
<comment type="subcellular location">
    <subcellularLocation>
        <location evidence="1">Nucleus</location>
    </subcellularLocation>
</comment>
<dbReference type="InterPro" id="IPR036955">
    <property type="entry name" value="AP2/ERF_dom_sf"/>
</dbReference>
<comment type="similarity">
    <text evidence="8">Belongs to the AP2/ERF transcription factor family. ERF subfamily.</text>
</comment>
<dbReference type="CDD" id="cd00018">
    <property type="entry name" value="AP2"/>
    <property type="match status" value="1"/>
</dbReference>
<organism evidence="11">
    <name type="scientific">Brassica campestris</name>
    <name type="common">Field mustard</name>
    <dbReference type="NCBI Taxonomy" id="3711"/>
    <lineage>
        <taxon>Eukaryota</taxon>
        <taxon>Viridiplantae</taxon>
        <taxon>Streptophyta</taxon>
        <taxon>Embryophyta</taxon>
        <taxon>Tracheophyta</taxon>
        <taxon>Spermatophyta</taxon>
        <taxon>Magnoliopsida</taxon>
        <taxon>eudicotyledons</taxon>
        <taxon>Gunneridae</taxon>
        <taxon>Pentapetalae</taxon>
        <taxon>rosids</taxon>
        <taxon>malvids</taxon>
        <taxon>Brassicales</taxon>
        <taxon>Brassicaceae</taxon>
        <taxon>Brassiceae</taxon>
        <taxon>Brassica</taxon>
    </lineage>
</organism>
<dbReference type="GO" id="GO:0005634">
    <property type="term" value="C:nucleus"/>
    <property type="evidence" value="ECO:0007669"/>
    <property type="project" value="UniProtKB-SubCell"/>
</dbReference>
<dbReference type="InterPro" id="IPR001471">
    <property type="entry name" value="AP2/ERF_dom"/>
</dbReference>
<evidence type="ECO:0000256" key="3">
    <source>
        <dbReference type="ARBA" id="ARBA00023015"/>
    </source>
</evidence>
<evidence type="ECO:0000256" key="5">
    <source>
        <dbReference type="ARBA" id="ARBA00023159"/>
    </source>
</evidence>
<sequence length="339" mass="37886">MSAVSESALISSLFHVSSPTRSSSSTSSAFFFGLTTVLNSLRFCSKQRFVLEVPSLSMGDSQEAKVTLFHCSLRQTLCLIQQFLVRDFEVFESDMKKSVRVRKVRIIVSDPYATDDSSSDEWFECKPPKVKRIVHEINLPFLQLSESSQYHKNSRRMQLNKPVGVRLRQSGKWAAEIRNPLTKTKVWLGTYATLEEAGKAYADKKVEFDASVASANSQCLRSAASKEKVSLRKDVAASGDLAKEGFDLSELEIPDLSFLAAEEKSGAKAAGEIDFDCFFKDEDYDHLFDDFSVVDNVNNISLPSELPDCDFTDVELEHDDMKFAFADQLAHPPLNIACP</sequence>
<dbReference type="PANTHER" id="PTHR31194">
    <property type="entry name" value="SHN SHINE , DNA BINDING / TRANSCRIPTION FACTOR"/>
    <property type="match status" value="1"/>
</dbReference>
<evidence type="ECO:0000256" key="6">
    <source>
        <dbReference type="ARBA" id="ARBA00023163"/>
    </source>
</evidence>
<dbReference type="SMART" id="SM00380">
    <property type="entry name" value="AP2"/>
    <property type="match status" value="1"/>
</dbReference>
<keyword evidence="5" id="KW-0010">Activator</keyword>
<reference evidence="11" key="1">
    <citation type="submission" date="2018-11" db="EMBL/GenBank/DDBJ databases">
        <authorList>
            <consortium name="Genoscope - CEA"/>
            <person name="William W."/>
        </authorList>
    </citation>
    <scope>NUCLEOTIDE SEQUENCE</scope>
</reference>
<evidence type="ECO:0000256" key="4">
    <source>
        <dbReference type="ARBA" id="ARBA00023125"/>
    </source>
</evidence>
<accession>A0A3P5YGA1</accession>
<keyword evidence="4" id="KW-0238">DNA-binding</keyword>
<keyword evidence="6" id="KW-0804">Transcription</keyword>
<keyword evidence="2" id="KW-0936">Ethylene signaling pathway</keyword>
<dbReference type="EMBL" id="LS974625">
    <property type="protein sequence ID" value="CAG7864645.1"/>
    <property type="molecule type" value="Genomic_DNA"/>
</dbReference>
<dbReference type="InterPro" id="IPR016177">
    <property type="entry name" value="DNA-bd_dom_sf"/>
</dbReference>
<dbReference type="Gene3D" id="3.30.730.10">
    <property type="entry name" value="AP2/ERF domain"/>
    <property type="match status" value="1"/>
</dbReference>
<name>A0A3P5YGA1_BRACM</name>
<dbReference type="PROSITE" id="PS51032">
    <property type="entry name" value="AP2_ERF"/>
    <property type="match status" value="1"/>
</dbReference>
<dbReference type="Proteomes" id="UP000694005">
    <property type="component" value="Chromosome A09"/>
</dbReference>
<dbReference type="EMBL" id="LR031568">
    <property type="protein sequence ID" value="VDC61835.1"/>
    <property type="molecule type" value="Genomic_DNA"/>
</dbReference>
<evidence type="ECO:0000256" key="8">
    <source>
        <dbReference type="ARBA" id="ARBA00024343"/>
    </source>
</evidence>
<dbReference type="GO" id="GO:0009873">
    <property type="term" value="P:ethylene-activated signaling pathway"/>
    <property type="evidence" value="ECO:0007669"/>
    <property type="project" value="UniProtKB-KW"/>
</dbReference>
<keyword evidence="7" id="KW-0539">Nucleus</keyword>
<dbReference type="SUPFAM" id="SSF54171">
    <property type="entry name" value="DNA-binding domain"/>
    <property type="match status" value="1"/>
</dbReference>